<gene>
    <name evidence="4" type="ORF">EAH84_07425</name>
</gene>
<dbReference type="AlphaFoldDB" id="A0A502CFW5"/>
<dbReference type="OrthoDB" id="582170at2"/>
<feature type="modified residue" description="4-aspartylphosphate" evidence="2">
    <location>
        <position position="59"/>
    </location>
</feature>
<dbReference type="SMART" id="SM00448">
    <property type="entry name" value="REC"/>
    <property type="match status" value="1"/>
</dbReference>
<evidence type="ECO:0000313" key="5">
    <source>
        <dbReference type="Proteomes" id="UP000318413"/>
    </source>
</evidence>
<evidence type="ECO:0000259" key="3">
    <source>
        <dbReference type="PROSITE" id="PS50110"/>
    </source>
</evidence>
<dbReference type="InterPro" id="IPR050595">
    <property type="entry name" value="Bact_response_regulator"/>
</dbReference>
<dbReference type="GO" id="GO:0000160">
    <property type="term" value="P:phosphorelay signal transduction system"/>
    <property type="evidence" value="ECO:0007669"/>
    <property type="project" value="InterPro"/>
</dbReference>
<dbReference type="Pfam" id="PF00072">
    <property type="entry name" value="Response_reg"/>
    <property type="match status" value="1"/>
</dbReference>
<reference evidence="4 5" key="1">
    <citation type="journal article" date="2019" name="Environ. Microbiol.">
        <title>Species interactions and distinct microbial communities in high Arctic permafrost affected cryosols are associated with the CH4 and CO2 gas fluxes.</title>
        <authorList>
            <person name="Altshuler I."/>
            <person name="Hamel J."/>
            <person name="Turney S."/>
            <person name="Magnuson E."/>
            <person name="Levesque R."/>
            <person name="Greer C."/>
            <person name="Whyte L.G."/>
        </authorList>
    </citation>
    <scope>NUCLEOTIDE SEQUENCE [LARGE SCALE GENOMIC DNA]</scope>
    <source>
        <strain evidence="4 5">S5.1</strain>
    </source>
</reference>
<dbReference type="PROSITE" id="PS50110">
    <property type="entry name" value="RESPONSE_REGULATORY"/>
    <property type="match status" value="1"/>
</dbReference>
<dbReference type="PANTHER" id="PTHR44591:SF3">
    <property type="entry name" value="RESPONSE REGULATORY DOMAIN-CONTAINING PROTEIN"/>
    <property type="match status" value="1"/>
</dbReference>
<dbReference type="SUPFAM" id="SSF52172">
    <property type="entry name" value="CheY-like"/>
    <property type="match status" value="1"/>
</dbReference>
<dbReference type="Gene3D" id="3.40.50.2300">
    <property type="match status" value="1"/>
</dbReference>
<keyword evidence="1 2" id="KW-0597">Phosphoprotein</keyword>
<evidence type="ECO:0000256" key="1">
    <source>
        <dbReference type="ARBA" id="ARBA00022553"/>
    </source>
</evidence>
<keyword evidence="5" id="KW-1185">Reference proteome</keyword>
<feature type="domain" description="Response regulatory" evidence="3">
    <location>
        <begin position="9"/>
        <end position="119"/>
    </location>
</feature>
<proteinExistence type="predicted"/>
<evidence type="ECO:0000313" key="4">
    <source>
        <dbReference type="EMBL" id="TPG12615.1"/>
    </source>
</evidence>
<protein>
    <submittedName>
        <fullName evidence="4">Response regulator</fullName>
    </submittedName>
</protein>
<accession>A0A502CFW5</accession>
<dbReference type="RefSeq" id="WP_140870084.1">
    <property type="nucleotide sequence ID" value="NZ_RCZK01000005.1"/>
</dbReference>
<organism evidence="4 5">
    <name type="scientific">Sphingomonas oligophenolica</name>
    <dbReference type="NCBI Taxonomy" id="301154"/>
    <lineage>
        <taxon>Bacteria</taxon>
        <taxon>Pseudomonadati</taxon>
        <taxon>Pseudomonadota</taxon>
        <taxon>Alphaproteobacteria</taxon>
        <taxon>Sphingomonadales</taxon>
        <taxon>Sphingomonadaceae</taxon>
        <taxon>Sphingomonas</taxon>
    </lineage>
</organism>
<dbReference type="InterPro" id="IPR011006">
    <property type="entry name" value="CheY-like_superfamily"/>
</dbReference>
<evidence type="ECO:0000256" key="2">
    <source>
        <dbReference type="PROSITE-ProRule" id="PRU00169"/>
    </source>
</evidence>
<dbReference type="PANTHER" id="PTHR44591">
    <property type="entry name" value="STRESS RESPONSE REGULATOR PROTEIN 1"/>
    <property type="match status" value="1"/>
</dbReference>
<dbReference type="InterPro" id="IPR001789">
    <property type="entry name" value="Sig_transdc_resp-reg_receiver"/>
</dbReference>
<comment type="caution">
    <text evidence="4">The sequence shown here is derived from an EMBL/GenBank/DDBJ whole genome shotgun (WGS) entry which is preliminary data.</text>
</comment>
<dbReference type="EMBL" id="RCZK01000005">
    <property type="protein sequence ID" value="TPG12615.1"/>
    <property type="molecule type" value="Genomic_DNA"/>
</dbReference>
<sequence length="128" mass="13907">MTGLLAGRQMLVVEDEMLVLMNIEMAFEDLGCSQIHAAASVAEALALLGSHDFDAAFLDVNLGGEKSYPIADALAQRGIPFVFSTGYRDHGDRPDLEDRPALRKPYTREALIAVLERLLPDEPLPVAA</sequence>
<dbReference type="Proteomes" id="UP000318413">
    <property type="component" value="Unassembled WGS sequence"/>
</dbReference>
<name>A0A502CFW5_9SPHN</name>